<name>A0A438GGR4_VITVI</name>
<gene>
    <name evidence="1" type="ORF">CK203_060915</name>
</gene>
<reference evidence="1 2" key="1">
    <citation type="journal article" date="2018" name="PLoS Genet.">
        <title>Population sequencing reveals clonal diversity and ancestral inbreeding in the grapevine cultivar Chardonnay.</title>
        <authorList>
            <person name="Roach M.J."/>
            <person name="Johnson D.L."/>
            <person name="Bohlmann J."/>
            <person name="van Vuuren H.J."/>
            <person name="Jones S.J."/>
            <person name="Pretorius I.S."/>
            <person name="Schmidt S.A."/>
            <person name="Borneman A.R."/>
        </authorList>
    </citation>
    <scope>NUCLEOTIDE SEQUENCE [LARGE SCALE GENOMIC DNA]</scope>
    <source>
        <strain evidence="2">cv. Chardonnay</strain>
        <tissue evidence="1">Leaf</tissue>
    </source>
</reference>
<evidence type="ECO:0000313" key="1">
    <source>
        <dbReference type="EMBL" id="RVW71390.1"/>
    </source>
</evidence>
<protein>
    <submittedName>
        <fullName evidence="1">Uncharacterized protein</fullName>
    </submittedName>
</protein>
<dbReference type="Proteomes" id="UP000288805">
    <property type="component" value="Unassembled WGS sequence"/>
</dbReference>
<sequence>MDATFFENQPYYPNPSLQGEKLSEDCLWDFSTIPLPISTGSPNLSKPPTESIMPITTMENTETELGIGGDLPMLNHQHKLRVYSRKAKHQAPQKVLVVTLQEHYQETELETNPKSEGVSGCEGVLGFPGNQQEDMLQQQNDLDLDLDMPIAVRKEVPNSIHEALKIPEWKATVMEEMQALKRMIHGILWSYQKGNKQWAANGFSTSIAKLNTIRVLLSLAADLD</sequence>
<proteinExistence type="predicted"/>
<evidence type="ECO:0000313" key="2">
    <source>
        <dbReference type="Proteomes" id="UP000288805"/>
    </source>
</evidence>
<organism evidence="1 2">
    <name type="scientific">Vitis vinifera</name>
    <name type="common">Grape</name>
    <dbReference type="NCBI Taxonomy" id="29760"/>
    <lineage>
        <taxon>Eukaryota</taxon>
        <taxon>Viridiplantae</taxon>
        <taxon>Streptophyta</taxon>
        <taxon>Embryophyta</taxon>
        <taxon>Tracheophyta</taxon>
        <taxon>Spermatophyta</taxon>
        <taxon>Magnoliopsida</taxon>
        <taxon>eudicotyledons</taxon>
        <taxon>Gunneridae</taxon>
        <taxon>Pentapetalae</taxon>
        <taxon>rosids</taxon>
        <taxon>Vitales</taxon>
        <taxon>Vitaceae</taxon>
        <taxon>Viteae</taxon>
        <taxon>Vitis</taxon>
    </lineage>
</organism>
<dbReference type="EMBL" id="QGNW01000439">
    <property type="protein sequence ID" value="RVW71390.1"/>
    <property type="molecule type" value="Genomic_DNA"/>
</dbReference>
<dbReference type="AlphaFoldDB" id="A0A438GGR4"/>
<accession>A0A438GGR4</accession>
<comment type="caution">
    <text evidence="1">The sequence shown here is derived from an EMBL/GenBank/DDBJ whole genome shotgun (WGS) entry which is preliminary data.</text>
</comment>